<dbReference type="InterPro" id="IPR001845">
    <property type="entry name" value="HTH_ArsR_DNA-bd_dom"/>
</dbReference>
<gene>
    <name evidence="3" type="ORF">UFOPK2032_00730</name>
</gene>
<accession>A0A6J6J9P7</accession>
<feature type="domain" description="HTH arsR-type" evidence="2">
    <location>
        <begin position="3"/>
        <end position="82"/>
    </location>
</feature>
<sequence>MSDIFKAIADSKARLVLETLANTPGSTAAKTAELSKLKSDQAATALAILVEAKLVKSTGSGASKKYSLNAKGFAPYVKWLAKVAETQAVSALELQLVDLGDKLGKVIADGSDWVSSRVKKNVDVDPKAWGKELGRILADIKSEVQSESKQAKKQVETRVEAVKNKVKSEAKKVQKQAKTSADQVKNKVQKEAKKVQKAAKATVAKVKKETKS</sequence>
<dbReference type="SUPFAM" id="SSF58113">
    <property type="entry name" value="Apolipoprotein A-I"/>
    <property type="match status" value="1"/>
</dbReference>
<dbReference type="InterPro" id="IPR036390">
    <property type="entry name" value="WH_DNA-bd_sf"/>
</dbReference>
<dbReference type="InterPro" id="IPR036388">
    <property type="entry name" value="WH-like_DNA-bd_sf"/>
</dbReference>
<dbReference type="GO" id="GO:0003700">
    <property type="term" value="F:DNA-binding transcription factor activity"/>
    <property type="evidence" value="ECO:0007669"/>
    <property type="project" value="InterPro"/>
</dbReference>
<name>A0A6J6J9P7_9ZZZZ</name>
<dbReference type="EMBL" id="CAEZVM010000024">
    <property type="protein sequence ID" value="CAB4632709.1"/>
    <property type="molecule type" value="Genomic_DNA"/>
</dbReference>
<evidence type="ECO:0000313" key="3">
    <source>
        <dbReference type="EMBL" id="CAB4632709.1"/>
    </source>
</evidence>
<feature type="coiled-coil region" evidence="1">
    <location>
        <begin position="152"/>
        <end position="201"/>
    </location>
</feature>
<proteinExistence type="predicted"/>
<dbReference type="AlphaFoldDB" id="A0A6J6J9P7"/>
<keyword evidence="1" id="KW-0175">Coiled coil</keyword>
<organism evidence="3">
    <name type="scientific">freshwater metagenome</name>
    <dbReference type="NCBI Taxonomy" id="449393"/>
    <lineage>
        <taxon>unclassified sequences</taxon>
        <taxon>metagenomes</taxon>
        <taxon>ecological metagenomes</taxon>
    </lineage>
</organism>
<reference evidence="3" key="1">
    <citation type="submission" date="2020-05" db="EMBL/GenBank/DDBJ databases">
        <authorList>
            <person name="Chiriac C."/>
            <person name="Salcher M."/>
            <person name="Ghai R."/>
            <person name="Kavagutti S V."/>
        </authorList>
    </citation>
    <scope>NUCLEOTIDE SEQUENCE</scope>
</reference>
<protein>
    <submittedName>
        <fullName evidence="3">Unannotated protein</fullName>
    </submittedName>
</protein>
<evidence type="ECO:0000256" key="1">
    <source>
        <dbReference type="SAM" id="Coils"/>
    </source>
</evidence>
<dbReference type="SUPFAM" id="SSF46785">
    <property type="entry name" value="Winged helix' DNA-binding domain"/>
    <property type="match status" value="1"/>
</dbReference>
<dbReference type="Gene3D" id="1.20.120.20">
    <property type="entry name" value="Apolipoprotein"/>
    <property type="match status" value="1"/>
</dbReference>
<evidence type="ECO:0000259" key="2">
    <source>
        <dbReference type="SMART" id="SM00418"/>
    </source>
</evidence>
<dbReference type="Gene3D" id="1.10.10.10">
    <property type="entry name" value="Winged helix-like DNA-binding domain superfamily/Winged helix DNA-binding domain"/>
    <property type="match status" value="1"/>
</dbReference>
<dbReference type="SMART" id="SM00418">
    <property type="entry name" value="HTH_ARSR"/>
    <property type="match status" value="1"/>
</dbReference>